<feature type="transmembrane region" description="Helical" evidence="1">
    <location>
        <begin position="408"/>
        <end position="428"/>
    </location>
</feature>
<dbReference type="Proteomes" id="UP000027604">
    <property type="component" value="Chromosome I"/>
</dbReference>
<organism evidence="2 3">
    <name type="scientific">Janthinobacterium agaricidamnosum NBRC 102515 = DSM 9628</name>
    <dbReference type="NCBI Taxonomy" id="1349767"/>
    <lineage>
        <taxon>Bacteria</taxon>
        <taxon>Pseudomonadati</taxon>
        <taxon>Pseudomonadota</taxon>
        <taxon>Betaproteobacteria</taxon>
        <taxon>Burkholderiales</taxon>
        <taxon>Oxalobacteraceae</taxon>
        <taxon>Janthinobacterium</taxon>
    </lineage>
</organism>
<dbReference type="HOGENOM" id="CLU_025664_2_0_4"/>
<evidence type="ECO:0000313" key="3">
    <source>
        <dbReference type="Proteomes" id="UP000027604"/>
    </source>
</evidence>
<feature type="transmembrane region" description="Helical" evidence="1">
    <location>
        <begin position="157"/>
        <end position="184"/>
    </location>
</feature>
<feature type="transmembrane region" description="Helical" evidence="1">
    <location>
        <begin position="511"/>
        <end position="527"/>
    </location>
</feature>
<reference evidence="2 3" key="1">
    <citation type="journal article" date="2015" name="Genome Announc.">
        <title>Genome Sequence of Mushroom Soft-Rot Pathogen Janthinobacterium agaricidamnosum.</title>
        <authorList>
            <person name="Graupner K."/>
            <person name="Lackner G."/>
            <person name="Hertweck C."/>
        </authorList>
    </citation>
    <scope>NUCLEOTIDE SEQUENCE [LARGE SCALE GENOMIC DNA]</scope>
    <source>
        <strain evidence="3">NBRC 102515 / DSM 9628</strain>
    </source>
</reference>
<dbReference type="PANTHER" id="PTHR34219:SF4">
    <property type="entry name" value="PEPSY DOMAIN-CONTAINING PROTEIN"/>
    <property type="match status" value="1"/>
</dbReference>
<dbReference type="PATRIC" id="fig|1349767.4.peg.2434"/>
<keyword evidence="1" id="KW-1133">Transmembrane helix</keyword>
<sequence length="542" mass="59169">MAWLHTWVGLWFSWLLFAVFLTGTLAVFEEPIGHWMTPEHALAETAVHAEGVEKAGEAAALARRGQRLQFGVNYMRQAKGDADMWELWPVNRNSSHSLDAYWLESDGGYGSMRLDPLTGAPLPMHGDGHDDGAPKVRATQGGRHFVDFHYELHSARVGLWIVAIATMGMLVALVSGIVVHKRIFKDFFTFRPAKGQRSWLDAHNALAVLTIPFLFMIAYTGLAFYGFIYLPAPVVAQYGLGPAATQHFYDDIEHSAKPPRSGVPMAPPELEPFAARAAATLGQQVRAVVIDHPQDAAMRICVYGWNEQDDLQRRINVSTGMMCFAGASGAVLQVRMPGEVAGAAQSTRQVMSALHMASFGGLVVKWLYFLCGLAGAAMMGSGAVLFMVKRRQRHGGEFGSATQRVYRLIEGLNVAAIAGLALACIGYLWANRLLPAAMEQRADWEVRAFFLVWLLSLVHALLRPAARAWPEQLAALVCLCLLLPLLNWLSTGDHLAAQMGRGDWESAGVELASLAFAALAGWAALLLNKRRSKTASKVVLAA</sequence>
<proteinExistence type="predicted"/>
<keyword evidence="1" id="KW-0812">Transmembrane</keyword>
<dbReference type="STRING" id="1349767.GJA_722"/>
<feature type="transmembrane region" description="Helical" evidence="1">
    <location>
        <begin position="473"/>
        <end position="491"/>
    </location>
</feature>
<dbReference type="PANTHER" id="PTHR34219">
    <property type="entry name" value="IRON-REGULATED INNER MEMBRANE PROTEIN-RELATED"/>
    <property type="match status" value="1"/>
</dbReference>
<protein>
    <submittedName>
        <fullName evidence="2">PepSY-associated TM helix family protein</fullName>
    </submittedName>
</protein>
<gene>
    <name evidence="2" type="ORF">GJA_722</name>
</gene>
<dbReference type="OrthoDB" id="9776609at2"/>
<dbReference type="KEGG" id="jag:GJA_722"/>
<dbReference type="Pfam" id="PF03929">
    <property type="entry name" value="PepSY_TM"/>
    <property type="match status" value="1"/>
</dbReference>
<evidence type="ECO:0000256" key="1">
    <source>
        <dbReference type="SAM" id="Phobius"/>
    </source>
</evidence>
<accession>W0V0I3</accession>
<dbReference type="eggNOG" id="COG3182">
    <property type="taxonomic scope" value="Bacteria"/>
</dbReference>
<keyword evidence="1" id="KW-0472">Membrane</keyword>
<feature type="transmembrane region" description="Helical" evidence="1">
    <location>
        <begin position="366"/>
        <end position="388"/>
    </location>
</feature>
<feature type="transmembrane region" description="Helical" evidence="1">
    <location>
        <begin position="448"/>
        <end position="466"/>
    </location>
</feature>
<feature type="transmembrane region" description="Helical" evidence="1">
    <location>
        <begin position="205"/>
        <end position="230"/>
    </location>
</feature>
<dbReference type="InterPro" id="IPR005625">
    <property type="entry name" value="PepSY-ass_TM"/>
</dbReference>
<dbReference type="EMBL" id="HG322949">
    <property type="protein sequence ID" value="CDG81381.1"/>
    <property type="molecule type" value="Genomic_DNA"/>
</dbReference>
<name>W0V0I3_9BURK</name>
<keyword evidence="3" id="KW-1185">Reference proteome</keyword>
<evidence type="ECO:0000313" key="2">
    <source>
        <dbReference type="EMBL" id="CDG81381.1"/>
    </source>
</evidence>
<dbReference type="AlphaFoldDB" id="W0V0I3"/>